<sequence length="82" mass="9130">MGTLRGKRIYRDASPLVVDAKELPGLLAEYGSACAMWKDYKTFGLPYAGGYMQHPAVWVSTMRILEAESAIWIDEHGKPKGK</sequence>
<proteinExistence type="predicted"/>
<name>A0A0F9HCA2_9ZZZZ</name>
<gene>
    <name evidence="1" type="ORF">LCGC14_2016190</name>
</gene>
<comment type="caution">
    <text evidence="1">The sequence shown here is derived from an EMBL/GenBank/DDBJ whole genome shotgun (WGS) entry which is preliminary data.</text>
</comment>
<dbReference type="EMBL" id="LAZR01023211">
    <property type="protein sequence ID" value="KKL79300.1"/>
    <property type="molecule type" value="Genomic_DNA"/>
</dbReference>
<organism evidence="1">
    <name type="scientific">marine sediment metagenome</name>
    <dbReference type="NCBI Taxonomy" id="412755"/>
    <lineage>
        <taxon>unclassified sequences</taxon>
        <taxon>metagenomes</taxon>
        <taxon>ecological metagenomes</taxon>
    </lineage>
</organism>
<dbReference type="AlphaFoldDB" id="A0A0F9HCA2"/>
<reference evidence="1" key="1">
    <citation type="journal article" date="2015" name="Nature">
        <title>Complex archaea that bridge the gap between prokaryotes and eukaryotes.</title>
        <authorList>
            <person name="Spang A."/>
            <person name="Saw J.H."/>
            <person name="Jorgensen S.L."/>
            <person name="Zaremba-Niedzwiedzka K."/>
            <person name="Martijn J."/>
            <person name="Lind A.E."/>
            <person name="van Eijk R."/>
            <person name="Schleper C."/>
            <person name="Guy L."/>
            <person name="Ettema T.J."/>
        </authorList>
    </citation>
    <scope>NUCLEOTIDE SEQUENCE</scope>
</reference>
<accession>A0A0F9HCA2</accession>
<evidence type="ECO:0000313" key="1">
    <source>
        <dbReference type="EMBL" id="KKL79300.1"/>
    </source>
</evidence>
<protein>
    <submittedName>
        <fullName evidence="1">Uncharacterized protein</fullName>
    </submittedName>
</protein>